<organism evidence="2 3">
    <name type="scientific">Stylosanthes scabra</name>
    <dbReference type="NCBI Taxonomy" id="79078"/>
    <lineage>
        <taxon>Eukaryota</taxon>
        <taxon>Viridiplantae</taxon>
        <taxon>Streptophyta</taxon>
        <taxon>Embryophyta</taxon>
        <taxon>Tracheophyta</taxon>
        <taxon>Spermatophyta</taxon>
        <taxon>Magnoliopsida</taxon>
        <taxon>eudicotyledons</taxon>
        <taxon>Gunneridae</taxon>
        <taxon>Pentapetalae</taxon>
        <taxon>rosids</taxon>
        <taxon>fabids</taxon>
        <taxon>Fabales</taxon>
        <taxon>Fabaceae</taxon>
        <taxon>Papilionoideae</taxon>
        <taxon>50 kb inversion clade</taxon>
        <taxon>dalbergioids sensu lato</taxon>
        <taxon>Dalbergieae</taxon>
        <taxon>Pterocarpus clade</taxon>
        <taxon>Stylosanthes</taxon>
    </lineage>
</organism>
<gene>
    <name evidence="2" type="ORF">PIB30_065393</name>
</gene>
<proteinExistence type="predicted"/>
<evidence type="ECO:0000313" key="3">
    <source>
        <dbReference type="Proteomes" id="UP001341840"/>
    </source>
</evidence>
<dbReference type="Proteomes" id="UP001341840">
    <property type="component" value="Unassembled WGS sequence"/>
</dbReference>
<reference evidence="2 3" key="1">
    <citation type="journal article" date="2023" name="Plants (Basel)">
        <title>Bridging the Gap: Combining Genomics and Transcriptomics Approaches to Understand Stylosanthes scabra, an Orphan Legume from the Brazilian Caatinga.</title>
        <authorList>
            <person name="Ferreira-Neto J.R.C."/>
            <person name="da Silva M.D."/>
            <person name="Binneck E."/>
            <person name="de Melo N.F."/>
            <person name="da Silva R.H."/>
            <person name="de Melo A.L.T.M."/>
            <person name="Pandolfi V."/>
            <person name="Bustamante F.O."/>
            <person name="Brasileiro-Vidal A.C."/>
            <person name="Benko-Iseppon A.M."/>
        </authorList>
    </citation>
    <scope>NUCLEOTIDE SEQUENCE [LARGE SCALE GENOMIC DNA]</scope>
    <source>
        <tissue evidence="2">Leaves</tissue>
    </source>
</reference>
<name>A0ABU6TLS8_9FABA</name>
<comment type="caution">
    <text evidence="2">The sequence shown here is derived from an EMBL/GenBank/DDBJ whole genome shotgun (WGS) entry which is preliminary data.</text>
</comment>
<dbReference type="EMBL" id="JASCZI010091272">
    <property type="protein sequence ID" value="MED6149732.1"/>
    <property type="molecule type" value="Genomic_DNA"/>
</dbReference>
<sequence>MADCTKRSVAHEDTKTPNTVVSDQAPLAVAGVSNSTSIQIPFEFEKSQEINAENNEKEKIMEPPMHAVTSNINEKDVDEEWTKVSKKKGKKNLVQDKVGHSKPPSKQHLFKQANKKVFVPSSVTKKATSSQAHSNKDVLNSNVDASPLVLTKTLLSMIHIKGQI</sequence>
<protein>
    <submittedName>
        <fullName evidence="2">Uncharacterized protein</fullName>
    </submittedName>
</protein>
<evidence type="ECO:0000256" key="1">
    <source>
        <dbReference type="SAM" id="MobiDB-lite"/>
    </source>
</evidence>
<evidence type="ECO:0000313" key="2">
    <source>
        <dbReference type="EMBL" id="MED6149732.1"/>
    </source>
</evidence>
<accession>A0ABU6TLS8</accession>
<feature type="region of interest" description="Disordered" evidence="1">
    <location>
        <begin position="72"/>
        <end position="116"/>
    </location>
</feature>
<keyword evidence="3" id="KW-1185">Reference proteome</keyword>